<protein>
    <submittedName>
        <fullName evidence="2">Putative membrane protein</fullName>
    </submittedName>
</protein>
<feature type="transmembrane region" description="Helical" evidence="1">
    <location>
        <begin position="470"/>
        <end position="488"/>
    </location>
</feature>
<gene>
    <name evidence="2" type="ORF">HNP90_001182</name>
</gene>
<name>A0A7J9PGT5_METMI</name>
<accession>A0A7J9PGT5</accession>
<dbReference type="Pfam" id="PF09971">
    <property type="entry name" value="DUF2206"/>
    <property type="match status" value="1"/>
</dbReference>
<evidence type="ECO:0000313" key="3">
    <source>
        <dbReference type="Proteomes" id="UP000533207"/>
    </source>
</evidence>
<feature type="transmembrane region" description="Helical" evidence="1">
    <location>
        <begin position="46"/>
        <end position="65"/>
    </location>
</feature>
<reference evidence="2 3" key="1">
    <citation type="submission" date="2020-07" db="EMBL/GenBank/DDBJ databases">
        <title>Genomic Encyclopedia of Type Strains, Phase IV (KMG-V): Genome sequencing to study the core and pangenomes of soil and plant-associated prokaryotes.</title>
        <authorList>
            <person name="Whitman W."/>
        </authorList>
    </citation>
    <scope>NUCLEOTIDE SEQUENCE [LARGE SCALE GENOMIC DNA]</scope>
    <source>
        <strain evidence="2 3">C8</strain>
    </source>
</reference>
<organism evidence="2 3">
    <name type="scientific">Methanococcus maripaludis</name>
    <name type="common">Methanococcus deltae</name>
    <dbReference type="NCBI Taxonomy" id="39152"/>
    <lineage>
        <taxon>Archaea</taxon>
        <taxon>Methanobacteriati</taxon>
        <taxon>Methanobacteriota</taxon>
        <taxon>Methanomada group</taxon>
        <taxon>Methanococci</taxon>
        <taxon>Methanococcales</taxon>
        <taxon>Methanococcaceae</taxon>
        <taxon>Methanococcus</taxon>
    </lineage>
</organism>
<evidence type="ECO:0000313" key="2">
    <source>
        <dbReference type="EMBL" id="MBA2862301.1"/>
    </source>
</evidence>
<feature type="transmembrane region" description="Helical" evidence="1">
    <location>
        <begin position="252"/>
        <end position="276"/>
    </location>
</feature>
<feature type="transmembrane region" description="Helical" evidence="1">
    <location>
        <begin position="175"/>
        <end position="198"/>
    </location>
</feature>
<feature type="transmembrane region" description="Helical" evidence="1">
    <location>
        <begin position="311"/>
        <end position="344"/>
    </location>
</feature>
<feature type="transmembrane region" description="Helical" evidence="1">
    <location>
        <begin position="204"/>
        <end position="224"/>
    </location>
</feature>
<feature type="transmembrane region" description="Helical" evidence="1">
    <location>
        <begin position="282"/>
        <end position="299"/>
    </location>
</feature>
<sequence>MKILNPFKLQNWDYKKFLIVILGIQLSLLGLFGIEKLGIETQILRAFVGCIYIFVVPGYLILRILKLNKINSLESFLYSVGLSVFFVMVVGFLINALFPIMGITNRPISEIPVILSTSVSSLLLLILSYFVNSKSNDDEYIDLKDILNPQVLGLSLIPFMAIFGTYLVNNYSNNILLMVMIMLLSIVILNTGVSTFFHNKYYPFILWITSISLILHVILFTDYLPVNDIVNEYIVANTTLNSSIWDINNRGVANYGSVLSVSLFTPFLSIICGIDLMNAYKIIIPLVESIIPLTIYSIYSKYSCKRYSFLAAYLFLSVQPFFMQTILIPKQSISLLFLSLLLNISASKVSENKKVILVSIYMISLIVSHYGTAYLVMVMLIFGVFISKLLKKIYCKELIKQHINWALVSFYVLILIGWYIYIANSEVFNSFVRIGGNVCRNLIYNFLNPNTRGAELLTKSLPLVGTLIKYSYLGTIGLITIGYLREIVLKIRNNSKYDVVYLAFSSYWFVILGASFAIPSFAVMGPTRLFCLSLVFLAPFAITGSNTLFKNIGKVFQIKYIIENSVKFITSFLVMMMLLNTGFVSEVIKEPTFFKYINYQTAMEYGTIEDKVSCVRSMIFTQNILSGKWLSKNRDPSKNISRLDVVQGSPSLILYGNIDNKILDEPAIVPNIPKNVTKYVRNVILSFDDVYIQLTYANVVYDLGWLSYNELHKILPFKISEVSEPLDNDIKIYDNSGSQIFIS</sequence>
<proteinExistence type="predicted"/>
<feature type="transmembrane region" description="Helical" evidence="1">
    <location>
        <begin position="77"/>
        <end position="101"/>
    </location>
</feature>
<dbReference type="Proteomes" id="UP000533207">
    <property type="component" value="Unassembled WGS sequence"/>
</dbReference>
<feature type="transmembrane region" description="Helical" evidence="1">
    <location>
        <begin position="356"/>
        <end position="382"/>
    </location>
</feature>
<evidence type="ECO:0000256" key="1">
    <source>
        <dbReference type="SAM" id="Phobius"/>
    </source>
</evidence>
<feature type="transmembrane region" description="Helical" evidence="1">
    <location>
        <begin position="17"/>
        <end position="34"/>
    </location>
</feature>
<keyword evidence="1" id="KW-1133">Transmembrane helix</keyword>
<dbReference type="InterPro" id="IPR018701">
    <property type="entry name" value="DUF2206_membrane"/>
</dbReference>
<feature type="transmembrane region" description="Helical" evidence="1">
    <location>
        <begin position="113"/>
        <end position="131"/>
    </location>
</feature>
<comment type="caution">
    <text evidence="2">The sequence shown here is derived from an EMBL/GenBank/DDBJ whole genome shotgun (WGS) entry which is preliminary data.</text>
</comment>
<feature type="transmembrane region" description="Helical" evidence="1">
    <location>
        <begin position="527"/>
        <end position="549"/>
    </location>
</feature>
<dbReference type="EMBL" id="JACDUL010000003">
    <property type="protein sequence ID" value="MBA2862301.1"/>
    <property type="molecule type" value="Genomic_DNA"/>
</dbReference>
<feature type="transmembrane region" description="Helical" evidence="1">
    <location>
        <begin position="500"/>
        <end position="521"/>
    </location>
</feature>
<feature type="transmembrane region" description="Helical" evidence="1">
    <location>
        <begin position="403"/>
        <end position="422"/>
    </location>
</feature>
<keyword evidence="1" id="KW-0812">Transmembrane</keyword>
<feature type="transmembrane region" description="Helical" evidence="1">
    <location>
        <begin position="151"/>
        <end position="168"/>
    </location>
</feature>
<dbReference type="AlphaFoldDB" id="A0A7J9PGT5"/>
<dbReference type="RefSeq" id="WP_012067893.1">
    <property type="nucleotide sequence ID" value="NZ_JACDUL010000003.1"/>
</dbReference>
<keyword evidence="1" id="KW-0472">Membrane</keyword>